<comment type="caution">
    <text evidence="1">The sequence shown here is derived from an EMBL/GenBank/DDBJ whole genome shotgun (WGS) entry which is preliminary data.</text>
</comment>
<proteinExistence type="predicted"/>
<evidence type="ECO:0000313" key="1">
    <source>
        <dbReference type="EMBL" id="NEL55387.1"/>
    </source>
</evidence>
<dbReference type="RefSeq" id="WP_152727335.1">
    <property type="nucleotide sequence ID" value="NZ_JAABOZ010000001.1"/>
</dbReference>
<dbReference type="Proteomes" id="UP000470470">
    <property type="component" value="Unassembled WGS sequence"/>
</dbReference>
<organism evidence="1 2">
    <name type="scientific">Goekera deserti</name>
    <dbReference type="NCBI Taxonomy" id="2497753"/>
    <lineage>
        <taxon>Bacteria</taxon>
        <taxon>Bacillati</taxon>
        <taxon>Actinomycetota</taxon>
        <taxon>Actinomycetes</taxon>
        <taxon>Geodermatophilales</taxon>
        <taxon>Geodermatophilaceae</taxon>
        <taxon>Goekera</taxon>
    </lineage>
</organism>
<evidence type="ECO:0000313" key="2">
    <source>
        <dbReference type="Proteomes" id="UP000470470"/>
    </source>
</evidence>
<evidence type="ECO:0008006" key="3">
    <source>
        <dbReference type="Google" id="ProtNLM"/>
    </source>
</evidence>
<accession>A0A7K3WG56</accession>
<gene>
    <name evidence="1" type="ORF">G1H19_15465</name>
</gene>
<name>A0A7K3WG56_9ACTN</name>
<protein>
    <recommendedName>
        <fullName evidence="3">Core-binding (CB) domain-containing protein</fullName>
    </recommendedName>
</protein>
<keyword evidence="2" id="KW-1185">Reference proteome</keyword>
<dbReference type="EMBL" id="JAAGWK010000022">
    <property type="protein sequence ID" value="NEL55387.1"/>
    <property type="molecule type" value="Genomic_DNA"/>
</dbReference>
<dbReference type="AlphaFoldDB" id="A0A7K3WG56"/>
<sequence>MGRPPLPVGTFGKIGFLLLPSGEIQARARFRDFDGRTRLVSKTGVSRAAAERALKTELPARRGPGGAGVITASSRVSALVEAWLAHHGWSTGTERTYRSVIRTSVLPAFGQLTL</sequence>
<reference evidence="1 2" key="1">
    <citation type="submission" date="2020-02" db="EMBL/GenBank/DDBJ databases">
        <title>The whole genome sequence of CPCC 205119.</title>
        <authorList>
            <person name="Jiang Z."/>
        </authorList>
    </citation>
    <scope>NUCLEOTIDE SEQUENCE [LARGE SCALE GENOMIC DNA]</scope>
    <source>
        <strain evidence="1 2">CPCC 205119</strain>
    </source>
</reference>